<organism evidence="2 3">
    <name type="scientific">Streptomyces glaucus</name>
    <dbReference type="NCBI Taxonomy" id="284029"/>
    <lineage>
        <taxon>Bacteria</taxon>
        <taxon>Bacillati</taxon>
        <taxon>Actinomycetota</taxon>
        <taxon>Actinomycetes</taxon>
        <taxon>Kitasatosporales</taxon>
        <taxon>Streptomycetaceae</taxon>
        <taxon>Streptomyces</taxon>
    </lineage>
</organism>
<gene>
    <name evidence="2" type="ORF">GCM10010421_43610</name>
</gene>
<evidence type="ECO:0000256" key="1">
    <source>
        <dbReference type="SAM" id="Phobius"/>
    </source>
</evidence>
<keyword evidence="1" id="KW-0812">Transmembrane</keyword>
<feature type="transmembrane region" description="Helical" evidence="1">
    <location>
        <begin position="25"/>
        <end position="42"/>
    </location>
</feature>
<accession>A0ABN3K2R0</accession>
<comment type="caution">
    <text evidence="2">The sequence shown here is derived from an EMBL/GenBank/DDBJ whole genome shotgun (WGS) entry which is preliminary data.</text>
</comment>
<proteinExistence type="predicted"/>
<evidence type="ECO:0000313" key="2">
    <source>
        <dbReference type="EMBL" id="GAA2447133.1"/>
    </source>
</evidence>
<sequence>MLFLVAALLLLGVLLGTVAHAPLGLSAALGLVIAVWLGVFALRERHGRRRGTSAH</sequence>
<protein>
    <submittedName>
        <fullName evidence="2">Membrane protein</fullName>
    </submittedName>
</protein>
<keyword evidence="3" id="KW-1185">Reference proteome</keyword>
<dbReference type="Proteomes" id="UP001500460">
    <property type="component" value="Unassembled WGS sequence"/>
</dbReference>
<keyword evidence="1" id="KW-1133">Transmembrane helix</keyword>
<keyword evidence="1" id="KW-0472">Membrane</keyword>
<reference evidence="2 3" key="1">
    <citation type="journal article" date="2019" name="Int. J. Syst. Evol. Microbiol.">
        <title>The Global Catalogue of Microorganisms (GCM) 10K type strain sequencing project: providing services to taxonomists for standard genome sequencing and annotation.</title>
        <authorList>
            <consortium name="The Broad Institute Genomics Platform"/>
            <consortium name="The Broad Institute Genome Sequencing Center for Infectious Disease"/>
            <person name="Wu L."/>
            <person name="Ma J."/>
        </authorList>
    </citation>
    <scope>NUCLEOTIDE SEQUENCE [LARGE SCALE GENOMIC DNA]</scope>
    <source>
        <strain evidence="2 3">JCM 6922</strain>
    </source>
</reference>
<name>A0ABN3K2R0_9ACTN</name>
<dbReference type="EMBL" id="BAAATK010000030">
    <property type="protein sequence ID" value="GAA2447133.1"/>
    <property type="molecule type" value="Genomic_DNA"/>
</dbReference>
<evidence type="ECO:0000313" key="3">
    <source>
        <dbReference type="Proteomes" id="UP001500460"/>
    </source>
</evidence>
<dbReference type="RefSeq" id="WP_344606039.1">
    <property type="nucleotide sequence ID" value="NZ_BAAATK010000030.1"/>
</dbReference>